<organism evidence="2 3">
    <name type="scientific">Mycobacterium spongiae</name>
    <dbReference type="NCBI Taxonomy" id="886343"/>
    <lineage>
        <taxon>Bacteria</taxon>
        <taxon>Bacillati</taxon>
        <taxon>Actinomycetota</taxon>
        <taxon>Actinomycetes</taxon>
        <taxon>Mycobacteriales</taxon>
        <taxon>Mycobacteriaceae</taxon>
        <taxon>Mycobacterium</taxon>
    </lineage>
</organism>
<dbReference type="AlphaFoldDB" id="A0A975PWG7"/>
<evidence type="ECO:0000313" key="3">
    <source>
        <dbReference type="Proteomes" id="UP000682202"/>
    </source>
</evidence>
<sequence length="129" mass="13134">MTRAPPTTKNTTAAAIAQPAPANHQTRHNNASTGDNANNTNTGCCLITSNALVARTRSISLPAIGSGCQTTAQVAPLPSAAAAAISSQPPTNPMGHFVRPAARGPARALETQVTQEICAERTYGSTSPT</sequence>
<protein>
    <submittedName>
        <fullName evidence="2">Uncharacterized protein</fullName>
    </submittedName>
</protein>
<dbReference type="Proteomes" id="UP000682202">
    <property type="component" value="Chromosome"/>
</dbReference>
<dbReference type="KEGG" id="mspg:F6B93_06245"/>
<feature type="region of interest" description="Disordered" evidence="1">
    <location>
        <begin position="1"/>
        <end position="40"/>
    </location>
</feature>
<accession>A0A975PWG7</accession>
<name>A0A975PWG7_9MYCO</name>
<evidence type="ECO:0000313" key="2">
    <source>
        <dbReference type="EMBL" id="QUR66749.1"/>
    </source>
</evidence>
<evidence type="ECO:0000256" key="1">
    <source>
        <dbReference type="SAM" id="MobiDB-lite"/>
    </source>
</evidence>
<reference evidence="2" key="1">
    <citation type="submission" date="2019-12" db="EMBL/GenBank/DDBJ databases">
        <title>Mycobacterium spongiae sp. nov.</title>
        <authorList>
            <person name="Stinear T."/>
        </authorList>
    </citation>
    <scope>NUCLEOTIDE SEQUENCE</scope>
    <source>
        <strain evidence="2">FSD4b-SM</strain>
    </source>
</reference>
<keyword evidence="3" id="KW-1185">Reference proteome</keyword>
<feature type="compositionally biased region" description="Low complexity" evidence="1">
    <location>
        <begin position="1"/>
        <end position="22"/>
    </location>
</feature>
<dbReference type="EMBL" id="CP046600">
    <property type="protein sequence ID" value="QUR66749.1"/>
    <property type="molecule type" value="Genomic_DNA"/>
</dbReference>
<feature type="compositionally biased region" description="Polar residues" evidence="1">
    <location>
        <begin position="28"/>
        <end position="40"/>
    </location>
</feature>
<proteinExistence type="predicted"/>
<gene>
    <name evidence="2" type="ORF">F6B93_06245</name>
</gene>